<accession>A0ABS3W8W2</accession>
<name>A0ABS3W8W2_9BACL</name>
<evidence type="ECO:0000259" key="1">
    <source>
        <dbReference type="Pfam" id="PF12867"/>
    </source>
</evidence>
<dbReference type="InterPro" id="IPR024775">
    <property type="entry name" value="DinB-like"/>
</dbReference>
<feature type="domain" description="DinB-like" evidence="1">
    <location>
        <begin position="20"/>
        <end position="149"/>
    </location>
</feature>
<organism evidence="2 3">
    <name type="scientific">Paenibacillus artemisiicola</name>
    <dbReference type="NCBI Taxonomy" id="1172618"/>
    <lineage>
        <taxon>Bacteria</taxon>
        <taxon>Bacillati</taxon>
        <taxon>Bacillota</taxon>
        <taxon>Bacilli</taxon>
        <taxon>Bacillales</taxon>
        <taxon>Paenibacillaceae</taxon>
        <taxon>Paenibacillus</taxon>
    </lineage>
</organism>
<dbReference type="Gene3D" id="1.20.120.450">
    <property type="entry name" value="dinb family like domain"/>
    <property type="match status" value="1"/>
</dbReference>
<reference evidence="2 3" key="1">
    <citation type="submission" date="2021-03" db="EMBL/GenBank/DDBJ databases">
        <title>Paenibacillus artemisicola MWE-103 whole genome sequence.</title>
        <authorList>
            <person name="Ham Y.J."/>
        </authorList>
    </citation>
    <scope>NUCLEOTIDE SEQUENCE [LARGE SCALE GENOMIC DNA]</scope>
    <source>
        <strain evidence="2 3">MWE-103</strain>
    </source>
</reference>
<keyword evidence="3" id="KW-1185">Reference proteome</keyword>
<evidence type="ECO:0000313" key="3">
    <source>
        <dbReference type="Proteomes" id="UP000670947"/>
    </source>
</evidence>
<dbReference type="RefSeq" id="WP_208847667.1">
    <property type="nucleotide sequence ID" value="NZ_JAGGDJ010000005.1"/>
</dbReference>
<comment type="caution">
    <text evidence="2">The sequence shown here is derived from an EMBL/GenBank/DDBJ whole genome shotgun (WGS) entry which is preliminary data.</text>
</comment>
<dbReference type="InterPro" id="IPR034660">
    <property type="entry name" value="DinB/YfiT-like"/>
</dbReference>
<proteinExistence type="predicted"/>
<evidence type="ECO:0000313" key="2">
    <source>
        <dbReference type="EMBL" id="MBO7744736.1"/>
    </source>
</evidence>
<sequence length="159" mass="17757">MTANPIETLLFDYSELHKQLKAKIANLTEDQLTWKAATGVWSVTEVLSHLTDHAIVVGFRIREILAASEAKLPAFNQNAWVASTRANESAASEILAFYDAYLTYNLHLLKRLAPEDWAKTGLNAKGETVSLRDVVWGFVKHVLNHIGQIERIALAYVVV</sequence>
<gene>
    <name evidence="2" type="ORF">I8J29_11045</name>
</gene>
<protein>
    <submittedName>
        <fullName evidence="2">DinB family protein</fullName>
    </submittedName>
</protein>
<dbReference type="Proteomes" id="UP000670947">
    <property type="component" value="Unassembled WGS sequence"/>
</dbReference>
<dbReference type="SUPFAM" id="SSF109854">
    <property type="entry name" value="DinB/YfiT-like putative metalloenzymes"/>
    <property type="match status" value="1"/>
</dbReference>
<dbReference type="EMBL" id="JAGGDJ010000005">
    <property type="protein sequence ID" value="MBO7744736.1"/>
    <property type="molecule type" value="Genomic_DNA"/>
</dbReference>
<dbReference type="Pfam" id="PF12867">
    <property type="entry name" value="DinB_2"/>
    <property type="match status" value="1"/>
</dbReference>